<keyword evidence="3" id="KW-1185">Reference proteome</keyword>
<dbReference type="Proteomes" id="UP000597762">
    <property type="component" value="Unassembled WGS sequence"/>
</dbReference>
<feature type="transmembrane region" description="Helical" evidence="1">
    <location>
        <begin position="90"/>
        <end position="111"/>
    </location>
</feature>
<comment type="caution">
    <text evidence="2">The sequence shown here is derived from an EMBL/GenBank/DDBJ whole genome shotgun (WGS) entry which is preliminary data.</text>
</comment>
<keyword evidence="1" id="KW-0812">Transmembrane</keyword>
<feature type="transmembrane region" description="Helical" evidence="1">
    <location>
        <begin position="123"/>
        <end position="144"/>
    </location>
</feature>
<proteinExistence type="predicted"/>
<keyword evidence="1" id="KW-1133">Transmembrane helix</keyword>
<evidence type="ECO:0000256" key="1">
    <source>
        <dbReference type="SAM" id="Phobius"/>
    </source>
</evidence>
<dbReference type="EMBL" id="CAHIKZ030002112">
    <property type="protein sequence ID" value="CAE1281348.1"/>
    <property type="molecule type" value="Genomic_DNA"/>
</dbReference>
<keyword evidence="1" id="KW-0472">Membrane</keyword>
<sequence>MFPFFPSPLFSLPSTPQRHCRHAQCRSSGPCRRSGVSLDYVFSFSLFPTSSTFIIFLITVLLLCNILSFFFLITSSSCLSFLILSFSPHLFLFSFTYFLVYFSFLFSFFLFLRFTNALSNHIFFYYIVSLTFPPLSFATFQTPFAIFNQDGGECKDYDKLIHHISFFILFLSPEASLLTPATIIFILNSQPTTHTHPLIHSTPSCPLPAVTSTGFTSIQTPLFGRVS</sequence>
<name>A0A812CYM5_ACAPH</name>
<dbReference type="AlphaFoldDB" id="A0A812CYM5"/>
<reference evidence="2" key="1">
    <citation type="submission" date="2021-01" db="EMBL/GenBank/DDBJ databases">
        <authorList>
            <person name="Li R."/>
            <person name="Bekaert M."/>
        </authorList>
    </citation>
    <scope>NUCLEOTIDE SEQUENCE</scope>
    <source>
        <strain evidence="2">Farmed</strain>
    </source>
</reference>
<protein>
    <submittedName>
        <fullName evidence="2">Uncharacterized protein</fullName>
    </submittedName>
</protein>
<gene>
    <name evidence="2" type="ORF">SPHA_42816</name>
</gene>
<feature type="transmembrane region" description="Helical" evidence="1">
    <location>
        <begin position="53"/>
        <end position="84"/>
    </location>
</feature>
<evidence type="ECO:0000313" key="3">
    <source>
        <dbReference type="Proteomes" id="UP000597762"/>
    </source>
</evidence>
<accession>A0A812CYM5</accession>
<feature type="transmembrane region" description="Helical" evidence="1">
    <location>
        <begin position="164"/>
        <end position="187"/>
    </location>
</feature>
<evidence type="ECO:0000313" key="2">
    <source>
        <dbReference type="EMBL" id="CAE1281348.1"/>
    </source>
</evidence>
<organism evidence="2 3">
    <name type="scientific">Acanthosepion pharaonis</name>
    <name type="common">Pharaoh cuttlefish</name>
    <name type="synonym">Sepia pharaonis</name>
    <dbReference type="NCBI Taxonomy" id="158019"/>
    <lineage>
        <taxon>Eukaryota</taxon>
        <taxon>Metazoa</taxon>
        <taxon>Spiralia</taxon>
        <taxon>Lophotrochozoa</taxon>
        <taxon>Mollusca</taxon>
        <taxon>Cephalopoda</taxon>
        <taxon>Coleoidea</taxon>
        <taxon>Decapodiformes</taxon>
        <taxon>Sepiida</taxon>
        <taxon>Sepiina</taxon>
        <taxon>Sepiidae</taxon>
        <taxon>Acanthosepion</taxon>
    </lineage>
</organism>